<comment type="caution">
    <text evidence="1">The sequence shown here is derived from an EMBL/GenBank/DDBJ whole genome shotgun (WGS) entry which is preliminary data.</text>
</comment>
<dbReference type="AlphaFoldDB" id="A0A5B6WJS3"/>
<dbReference type="OrthoDB" id="440619at2759"/>
<name>A0A5B6WJS3_9ROSI</name>
<accession>A0A5B6WJS3</accession>
<keyword evidence="2" id="KW-1185">Reference proteome</keyword>
<dbReference type="EMBL" id="SMMG02000003">
    <property type="protein sequence ID" value="KAA3481623.1"/>
    <property type="molecule type" value="Genomic_DNA"/>
</dbReference>
<protein>
    <submittedName>
        <fullName evidence="1">Putative RNA pseudouridine synthase</fullName>
    </submittedName>
</protein>
<evidence type="ECO:0000313" key="2">
    <source>
        <dbReference type="Proteomes" id="UP000325315"/>
    </source>
</evidence>
<gene>
    <name evidence="1" type="ORF">EPI10_021979</name>
</gene>
<dbReference type="Proteomes" id="UP000325315">
    <property type="component" value="Unassembled WGS sequence"/>
</dbReference>
<organism evidence="1 2">
    <name type="scientific">Gossypium australe</name>
    <dbReference type="NCBI Taxonomy" id="47621"/>
    <lineage>
        <taxon>Eukaryota</taxon>
        <taxon>Viridiplantae</taxon>
        <taxon>Streptophyta</taxon>
        <taxon>Embryophyta</taxon>
        <taxon>Tracheophyta</taxon>
        <taxon>Spermatophyta</taxon>
        <taxon>Magnoliopsida</taxon>
        <taxon>eudicotyledons</taxon>
        <taxon>Gunneridae</taxon>
        <taxon>Pentapetalae</taxon>
        <taxon>rosids</taxon>
        <taxon>malvids</taxon>
        <taxon>Malvales</taxon>
        <taxon>Malvaceae</taxon>
        <taxon>Malvoideae</taxon>
        <taxon>Gossypium</taxon>
    </lineage>
</organism>
<proteinExistence type="predicted"/>
<reference evidence="2" key="1">
    <citation type="journal article" date="2019" name="Plant Biotechnol. J.">
        <title>Genome sequencing of the Australian wild diploid species Gossypium australe highlights disease resistance and delayed gland morphogenesis.</title>
        <authorList>
            <person name="Cai Y."/>
            <person name="Cai X."/>
            <person name="Wang Q."/>
            <person name="Wang P."/>
            <person name="Zhang Y."/>
            <person name="Cai C."/>
            <person name="Xu Y."/>
            <person name="Wang K."/>
            <person name="Zhou Z."/>
            <person name="Wang C."/>
            <person name="Geng S."/>
            <person name="Li B."/>
            <person name="Dong Q."/>
            <person name="Hou Y."/>
            <person name="Wang H."/>
            <person name="Ai P."/>
            <person name="Liu Z."/>
            <person name="Yi F."/>
            <person name="Sun M."/>
            <person name="An G."/>
            <person name="Cheng J."/>
            <person name="Zhang Y."/>
            <person name="Shi Q."/>
            <person name="Xie Y."/>
            <person name="Shi X."/>
            <person name="Chang Y."/>
            <person name="Huang F."/>
            <person name="Chen Y."/>
            <person name="Hong S."/>
            <person name="Mi L."/>
            <person name="Sun Q."/>
            <person name="Zhang L."/>
            <person name="Zhou B."/>
            <person name="Peng R."/>
            <person name="Zhang X."/>
            <person name="Liu F."/>
        </authorList>
    </citation>
    <scope>NUCLEOTIDE SEQUENCE [LARGE SCALE GENOMIC DNA]</scope>
    <source>
        <strain evidence="2">cv. PA1801</strain>
    </source>
</reference>
<evidence type="ECO:0000313" key="1">
    <source>
        <dbReference type="EMBL" id="KAA3481623.1"/>
    </source>
</evidence>
<sequence>MVFRSFKVLILAFGTPSSKLIRIPYLYQKQPSQCSNLEFIFLDREAYRAKTERPSHNGLEELKKSLLHRETVRRVIEVTASSEASAFRLGLPYWERLQSDITHPSTRRFL</sequence>